<dbReference type="Pfam" id="PF14487">
    <property type="entry name" value="DarT"/>
    <property type="match status" value="1"/>
</dbReference>
<evidence type="ECO:0000259" key="7">
    <source>
        <dbReference type="PROSITE" id="PS52018"/>
    </source>
</evidence>
<dbReference type="EMBL" id="AFZX01000151">
    <property type="protein sequence ID" value="EHL03884.1"/>
    <property type="molecule type" value="Genomic_DNA"/>
</dbReference>
<comment type="caution">
    <text evidence="8">The sequence shown here is derived from an EMBL/GenBank/DDBJ whole genome shotgun (WGS) entry which is preliminary data.</text>
</comment>
<evidence type="ECO:0000256" key="4">
    <source>
        <dbReference type="ARBA" id="ARBA00022695"/>
    </source>
</evidence>
<evidence type="ECO:0000256" key="3">
    <source>
        <dbReference type="ARBA" id="ARBA00022679"/>
    </source>
</evidence>
<sequence length="227" mass="25592">MSAHGILTARGVTRLCHFTKFQSLTHITTPSSEGILANSSIRQDTKNVTDTARYDGELDYVCCSVQYPNSWFLKKAMQNNTDKIFKDWVVLYVNLSILNYKSAKFCPCNASKANGAYIDSDMDNINSIFSTSVPTFSYPRSSKMLSSCPTDGQAEILIKDSIPREYIIGIAVGNEDVAKRVYAMLKMYEMERMPLYIAPDVLTPSWSSMIKNGHRPDETQCDWSEED</sequence>
<dbReference type="AlphaFoldDB" id="G9XWT5"/>
<keyword evidence="3" id="KW-0808">Transferase</keyword>
<comment type="caution">
    <text evidence="6">Lacks conserved residue(s) required for the propagation of feature annotation.</text>
</comment>
<evidence type="ECO:0000256" key="1">
    <source>
        <dbReference type="ARBA" id="ARBA00022649"/>
    </source>
</evidence>
<organism evidence="8 9">
    <name type="scientific">Desulfitobacterium hafniense DP7</name>
    <dbReference type="NCBI Taxonomy" id="537010"/>
    <lineage>
        <taxon>Bacteria</taxon>
        <taxon>Bacillati</taxon>
        <taxon>Bacillota</taxon>
        <taxon>Clostridia</taxon>
        <taxon>Eubacteriales</taxon>
        <taxon>Desulfitobacteriaceae</taxon>
        <taxon>Desulfitobacterium</taxon>
    </lineage>
</organism>
<evidence type="ECO:0000256" key="6">
    <source>
        <dbReference type="PROSITE-ProRule" id="PRU01362"/>
    </source>
</evidence>
<evidence type="ECO:0000313" key="9">
    <source>
        <dbReference type="Proteomes" id="UP000004416"/>
    </source>
</evidence>
<dbReference type="PATRIC" id="fig|537010.4.peg.5079"/>
<accession>G9XWT5</accession>
<gene>
    <name evidence="8" type="ORF">HMPREF0322_05452</name>
</gene>
<dbReference type="Proteomes" id="UP000004416">
    <property type="component" value="Unassembled WGS sequence"/>
</dbReference>
<dbReference type="GO" id="GO:0003677">
    <property type="term" value="F:DNA binding"/>
    <property type="evidence" value="ECO:0007669"/>
    <property type="project" value="UniProtKB-UniRule"/>
</dbReference>
<evidence type="ECO:0000313" key="8">
    <source>
        <dbReference type="EMBL" id="EHL03884.1"/>
    </source>
</evidence>
<dbReference type="RefSeq" id="WP_005817573.1">
    <property type="nucleotide sequence ID" value="NZ_JH414494.1"/>
</dbReference>
<protein>
    <recommendedName>
        <fullName evidence="7">DarT domain-containing protein</fullName>
    </recommendedName>
</protein>
<feature type="domain" description="DarT" evidence="7">
    <location>
        <begin position="13"/>
        <end position="203"/>
    </location>
</feature>
<keyword evidence="2" id="KW-0328">Glycosyltransferase</keyword>
<evidence type="ECO:0000256" key="2">
    <source>
        <dbReference type="ARBA" id="ARBA00022676"/>
    </source>
</evidence>
<dbReference type="PROSITE" id="PS52018">
    <property type="entry name" value="DART"/>
    <property type="match status" value="1"/>
</dbReference>
<dbReference type="GO" id="GO:0016779">
    <property type="term" value="F:nucleotidyltransferase activity"/>
    <property type="evidence" value="ECO:0007669"/>
    <property type="project" value="UniProtKB-KW"/>
</dbReference>
<keyword evidence="5 6" id="KW-0238">DNA-binding</keyword>
<dbReference type="GO" id="GO:0016757">
    <property type="term" value="F:glycosyltransferase activity"/>
    <property type="evidence" value="ECO:0007669"/>
    <property type="project" value="UniProtKB-KW"/>
</dbReference>
<comment type="similarity">
    <text evidence="6">Belongs to the DarT ADP-ribosyltransferase family.</text>
</comment>
<keyword evidence="1 6" id="KW-1277">Toxin-antitoxin system</keyword>
<name>G9XWT5_DESHA</name>
<evidence type="ECO:0000256" key="5">
    <source>
        <dbReference type="ARBA" id="ARBA00023125"/>
    </source>
</evidence>
<proteinExistence type="inferred from homology"/>
<keyword evidence="4" id="KW-0548">Nucleotidyltransferase</keyword>
<dbReference type="HOGENOM" id="CLU_088931_0_0_9"/>
<dbReference type="InterPro" id="IPR029494">
    <property type="entry name" value="DarT"/>
</dbReference>
<reference evidence="8 9" key="1">
    <citation type="submission" date="2011-08" db="EMBL/GenBank/DDBJ databases">
        <authorList>
            <person name="Weinstock G."/>
            <person name="Sodergren E."/>
            <person name="Clifton S."/>
            <person name="Fulton L."/>
            <person name="Fulton B."/>
            <person name="Courtney L."/>
            <person name="Fronick C."/>
            <person name="Harrison M."/>
            <person name="Strong C."/>
            <person name="Farmer C."/>
            <person name="Delahaunty K."/>
            <person name="Markovic C."/>
            <person name="Hall O."/>
            <person name="Minx P."/>
            <person name="Tomlinson C."/>
            <person name="Mitreva M."/>
            <person name="Hou S."/>
            <person name="Chen J."/>
            <person name="Wollam A."/>
            <person name="Pepin K.H."/>
            <person name="Johnson M."/>
            <person name="Bhonagiri V."/>
            <person name="Zhang X."/>
            <person name="Suruliraj S."/>
            <person name="Warren W."/>
            <person name="Chinwalla A."/>
            <person name="Mardis E.R."/>
            <person name="Wilson R.K."/>
        </authorList>
    </citation>
    <scope>NUCLEOTIDE SEQUENCE [LARGE SCALE GENOMIC DNA]</scope>
    <source>
        <strain evidence="8 9">DP7</strain>
    </source>
</reference>